<comment type="caution">
    <text evidence="1">The sequence shown here is derived from an EMBL/GenBank/DDBJ whole genome shotgun (WGS) entry which is preliminary data.</text>
</comment>
<gene>
    <name evidence="1" type="ORF">GHK48_13915</name>
</gene>
<accession>A0A844AAH8</accession>
<proteinExistence type="predicted"/>
<protein>
    <recommendedName>
        <fullName evidence="3">PE-PGRS family protein</fullName>
    </recommendedName>
</protein>
<organism evidence="1 2">
    <name type="scientific">Rhizobium fredii</name>
    <name type="common">Sinorhizobium fredii</name>
    <dbReference type="NCBI Taxonomy" id="380"/>
    <lineage>
        <taxon>Bacteria</taxon>
        <taxon>Pseudomonadati</taxon>
        <taxon>Pseudomonadota</taxon>
        <taxon>Alphaproteobacteria</taxon>
        <taxon>Hyphomicrobiales</taxon>
        <taxon>Rhizobiaceae</taxon>
        <taxon>Sinorhizobium/Ensifer group</taxon>
        <taxon>Sinorhizobium</taxon>
    </lineage>
</organism>
<dbReference type="EMBL" id="WISZ01000110">
    <property type="protein sequence ID" value="MQX09341.1"/>
    <property type="molecule type" value="Genomic_DNA"/>
</dbReference>
<evidence type="ECO:0008006" key="3">
    <source>
        <dbReference type="Google" id="ProtNLM"/>
    </source>
</evidence>
<dbReference type="Proteomes" id="UP000466694">
    <property type="component" value="Unassembled WGS sequence"/>
</dbReference>
<dbReference type="AlphaFoldDB" id="A0A844AAH8"/>
<feature type="non-terminal residue" evidence="1">
    <location>
        <position position="1"/>
    </location>
</feature>
<evidence type="ECO:0000313" key="1">
    <source>
        <dbReference type="EMBL" id="MQX09341.1"/>
    </source>
</evidence>
<evidence type="ECO:0000313" key="2">
    <source>
        <dbReference type="Proteomes" id="UP000466694"/>
    </source>
</evidence>
<reference evidence="1 2" key="1">
    <citation type="journal article" date="2013" name="Genome Biol.">
        <title>Comparative genomics of the core and accessory genomes of 48 Sinorhizobium strains comprising five genospecies.</title>
        <authorList>
            <person name="Sugawara M."/>
            <person name="Epstein B."/>
            <person name="Badgley B.D."/>
            <person name="Unno T."/>
            <person name="Xu L."/>
            <person name="Reese J."/>
            <person name="Gyaneshwar P."/>
            <person name="Denny R."/>
            <person name="Mudge J."/>
            <person name="Bharti A.K."/>
            <person name="Farmer A.D."/>
            <person name="May G.D."/>
            <person name="Woodward J.E."/>
            <person name="Medigue C."/>
            <person name="Vallenet D."/>
            <person name="Lajus A."/>
            <person name="Rouy Z."/>
            <person name="Martinez-Vaz B."/>
            <person name="Tiffin P."/>
            <person name="Young N.D."/>
            <person name="Sadowsky M.J."/>
        </authorList>
    </citation>
    <scope>NUCLEOTIDE SEQUENCE [LARGE SCALE GENOMIC DNA]</scope>
    <source>
        <strain evidence="1 2">USDA205</strain>
    </source>
</reference>
<name>A0A844AAH8_RHIFR</name>
<sequence>GAATGGAGGAGAAGGIATSGAGGAGSAGTWGSYNGDDSFLEGISSASADAVIDTNAFNQQIVLGANLQGNTIDMTVVGGNYSSTAIGEDEDAA</sequence>